<dbReference type="Proteomes" id="UP000053477">
    <property type="component" value="Unassembled WGS sequence"/>
</dbReference>
<reference evidence="1 2" key="1">
    <citation type="submission" date="2015-04" db="EMBL/GenBank/DDBJ databases">
        <title>Complete genome sequence of Schizopora paradoxa KUC8140, a cosmopolitan wood degrader in East Asia.</title>
        <authorList>
            <consortium name="DOE Joint Genome Institute"/>
            <person name="Min B."/>
            <person name="Park H."/>
            <person name="Jang Y."/>
            <person name="Kim J.-J."/>
            <person name="Kim K.H."/>
            <person name="Pangilinan J."/>
            <person name="Lipzen A."/>
            <person name="Riley R."/>
            <person name="Grigoriev I.V."/>
            <person name="Spatafora J.W."/>
            <person name="Choi I.-G."/>
        </authorList>
    </citation>
    <scope>NUCLEOTIDE SEQUENCE [LARGE SCALE GENOMIC DNA]</scope>
    <source>
        <strain evidence="1 2">KUC8140</strain>
    </source>
</reference>
<gene>
    <name evidence="1" type="ORF">SCHPADRAFT_799501</name>
</gene>
<feature type="non-terminal residue" evidence="1">
    <location>
        <position position="1"/>
    </location>
</feature>
<evidence type="ECO:0000313" key="1">
    <source>
        <dbReference type="EMBL" id="KLO04885.1"/>
    </source>
</evidence>
<name>A0A0H2QZ85_9AGAM</name>
<sequence length="106" mass="12741">FTEGHPQRETHHPKMLNETEYRNRVPNFIGGILPRRDKGDFEFYATTMLTLFKPWRNGESLKSMDCTWTETFNNHVFSEKERNLMDNFNLRYECSDARDDFASQRK</sequence>
<dbReference type="AlphaFoldDB" id="A0A0H2QZ85"/>
<protein>
    <submittedName>
        <fullName evidence="1">Uncharacterized protein</fullName>
    </submittedName>
</protein>
<dbReference type="STRING" id="27342.A0A0H2QZ85"/>
<dbReference type="OrthoDB" id="3259294at2759"/>
<evidence type="ECO:0000313" key="2">
    <source>
        <dbReference type="Proteomes" id="UP000053477"/>
    </source>
</evidence>
<proteinExistence type="predicted"/>
<dbReference type="EMBL" id="KQ086409">
    <property type="protein sequence ID" value="KLO04885.1"/>
    <property type="molecule type" value="Genomic_DNA"/>
</dbReference>
<accession>A0A0H2QZ85</accession>
<dbReference type="InParanoid" id="A0A0H2QZ85"/>
<keyword evidence="2" id="KW-1185">Reference proteome</keyword>
<feature type="non-terminal residue" evidence="1">
    <location>
        <position position="106"/>
    </location>
</feature>
<organism evidence="1 2">
    <name type="scientific">Schizopora paradoxa</name>
    <dbReference type="NCBI Taxonomy" id="27342"/>
    <lineage>
        <taxon>Eukaryota</taxon>
        <taxon>Fungi</taxon>
        <taxon>Dikarya</taxon>
        <taxon>Basidiomycota</taxon>
        <taxon>Agaricomycotina</taxon>
        <taxon>Agaricomycetes</taxon>
        <taxon>Hymenochaetales</taxon>
        <taxon>Schizoporaceae</taxon>
        <taxon>Schizopora</taxon>
    </lineage>
</organism>